<feature type="domain" description="OBG-type G" evidence="7">
    <location>
        <begin position="3"/>
        <end position="260"/>
    </location>
</feature>
<name>A0A6N1V881_9HYPH</name>
<dbReference type="Gene3D" id="3.10.20.30">
    <property type="match status" value="1"/>
</dbReference>
<evidence type="ECO:0000313" key="9">
    <source>
        <dbReference type="EMBL" id="QKV17104.1"/>
    </source>
</evidence>
<dbReference type="AlphaFoldDB" id="A0A6N1V881"/>
<evidence type="ECO:0000313" key="10">
    <source>
        <dbReference type="Proteomes" id="UP000509367"/>
    </source>
</evidence>
<dbReference type="PROSITE" id="PS51710">
    <property type="entry name" value="G_OBG"/>
    <property type="match status" value="1"/>
</dbReference>
<dbReference type="Proteomes" id="UP000509367">
    <property type="component" value="Chromosome"/>
</dbReference>
<dbReference type="EMBL" id="CP054836">
    <property type="protein sequence ID" value="QKV17104.1"/>
    <property type="molecule type" value="Genomic_DNA"/>
</dbReference>
<dbReference type="InterPro" id="IPR004396">
    <property type="entry name" value="ATPase_YchF/OLA1"/>
</dbReference>
<proteinExistence type="inferred from homology"/>
<dbReference type="NCBIfam" id="TIGR00092">
    <property type="entry name" value="redox-regulated ATPase YchF"/>
    <property type="match status" value="1"/>
</dbReference>
<dbReference type="CDD" id="cd01900">
    <property type="entry name" value="YchF"/>
    <property type="match status" value="1"/>
</dbReference>
<dbReference type="FunFam" id="1.10.150.300:FF:000001">
    <property type="entry name" value="Ribosome-binding ATPase YchF"/>
    <property type="match status" value="1"/>
</dbReference>
<dbReference type="InterPro" id="IPR012676">
    <property type="entry name" value="TGS-like"/>
</dbReference>
<evidence type="ECO:0000259" key="7">
    <source>
        <dbReference type="PROSITE" id="PS51710"/>
    </source>
</evidence>
<dbReference type="FunFam" id="3.10.20.30:FF:000001">
    <property type="entry name" value="Ribosome-binding ATPase YchF"/>
    <property type="match status" value="1"/>
</dbReference>
<feature type="domain" description="TGS" evidence="8">
    <location>
        <begin position="282"/>
        <end position="365"/>
    </location>
</feature>
<accession>A0A6N1V881</accession>
<dbReference type="GO" id="GO:0005524">
    <property type="term" value="F:ATP binding"/>
    <property type="evidence" value="ECO:0007669"/>
    <property type="project" value="UniProtKB-UniRule"/>
</dbReference>
<dbReference type="GO" id="GO:0046872">
    <property type="term" value="F:metal ion binding"/>
    <property type="evidence" value="ECO:0007669"/>
    <property type="project" value="UniProtKB-KW"/>
</dbReference>
<dbReference type="HAMAP" id="MF_00944">
    <property type="entry name" value="YchF_OLA1_ATPase"/>
    <property type="match status" value="1"/>
</dbReference>
<comment type="cofactor">
    <cofactor evidence="1">
        <name>Mg(2+)</name>
        <dbReference type="ChEBI" id="CHEBI:18420"/>
    </cofactor>
</comment>
<dbReference type="Pfam" id="PF06071">
    <property type="entry name" value="YchF-GTPase_C"/>
    <property type="match status" value="1"/>
</dbReference>
<dbReference type="InterPro" id="IPR006073">
    <property type="entry name" value="GTP-bd"/>
</dbReference>
<dbReference type="CDD" id="cd04867">
    <property type="entry name" value="TGS_YchF_OLA1"/>
    <property type="match status" value="1"/>
</dbReference>
<evidence type="ECO:0000256" key="3">
    <source>
        <dbReference type="ARBA" id="ARBA00022741"/>
    </source>
</evidence>
<dbReference type="SUPFAM" id="SSF81271">
    <property type="entry name" value="TGS-like"/>
    <property type="match status" value="1"/>
</dbReference>
<keyword evidence="5" id="KW-0460">Magnesium</keyword>
<dbReference type="KEGG" id="orm:HTY61_00810"/>
<dbReference type="Pfam" id="PF01926">
    <property type="entry name" value="MMR_HSR1"/>
    <property type="match status" value="1"/>
</dbReference>
<evidence type="ECO:0000256" key="2">
    <source>
        <dbReference type="ARBA" id="ARBA00022723"/>
    </source>
</evidence>
<reference evidence="9 10" key="1">
    <citation type="submission" date="2020-06" db="EMBL/GenBank/DDBJ databases">
        <title>Oricola thermophila sp. nov. isolated from a tidal sediments.</title>
        <authorList>
            <person name="Kwon K.K."/>
            <person name="Yang S.-H."/>
            <person name="Park M.-J."/>
        </authorList>
    </citation>
    <scope>NUCLEOTIDE SEQUENCE [LARGE SCALE GENOMIC DNA]</scope>
    <source>
        <strain evidence="9 10">MEBiC13590</strain>
    </source>
</reference>
<evidence type="ECO:0000259" key="8">
    <source>
        <dbReference type="PROSITE" id="PS51880"/>
    </source>
</evidence>
<dbReference type="RefSeq" id="WP_175275000.1">
    <property type="nucleotide sequence ID" value="NZ_CP054836.1"/>
</dbReference>
<dbReference type="InterPro" id="IPR013029">
    <property type="entry name" value="YchF_C"/>
</dbReference>
<dbReference type="Gene3D" id="3.40.50.300">
    <property type="entry name" value="P-loop containing nucleotide triphosphate hydrolases"/>
    <property type="match status" value="1"/>
</dbReference>
<dbReference type="GO" id="GO:0005525">
    <property type="term" value="F:GTP binding"/>
    <property type="evidence" value="ECO:0007669"/>
    <property type="project" value="InterPro"/>
</dbReference>
<dbReference type="PRINTS" id="PR00326">
    <property type="entry name" value="GTP1OBG"/>
</dbReference>
<dbReference type="PANTHER" id="PTHR23305:SF18">
    <property type="entry name" value="OBG-TYPE G DOMAIN-CONTAINING PROTEIN"/>
    <property type="match status" value="1"/>
</dbReference>
<dbReference type="SUPFAM" id="SSF52540">
    <property type="entry name" value="P-loop containing nucleoside triphosphate hydrolases"/>
    <property type="match status" value="1"/>
</dbReference>
<evidence type="ECO:0000256" key="6">
    <source>
        <dbReference type="HAMAP-Rule" id="MF_00944"/>
    </source>
</evidence>
<dbReference type="PANTHER" id="PTHR23305">
    <property type="entry name" value="OBG GTPASE FAMILY"/>
    <property type="match status" value="1"/>
</dbReference>
<evidence type="ECO:0000256" key="4">
    <source>
        <dbReference type="ARBA" id="ARBA00022840"/>
    </source>
</evidence>
<keyword evidence="2" id="KW-0479">Metal-binding</keyword>
<comment type="similarity">
    <text evidence="6">Belongs to the TRAFAC class OBG-HflX-like GTPase superfamily. OBG GTPase family. YchF/OLA1 subfamily.</text>
</comment>
<dbReference type="InterPro" id="IPR031167">
    <property type="entry name" value="G_OBG"/>
</dbReference>
<comment type="function">
    <text evidence="6">ATPase that binds to both the 70S ribosome and the 50S ribosomal subunit in a nucleotide-independent manner.</text>
</comment>
<dbReference type="GO" id="GO:0043023">
    <property type="term" value="F:ribosomal large subunit binding"/>
    <property type="evidence" value="ECO:0007669"/>
    <property type="project" value="UniProtKB-UniRule"/>
</dbReference>
<keyword evidence="3 6" id="KW-0547">Nucleotide-binding</keyword>
<dbReference type="InterPro" id="IPR027417">
    <property type="entry name" value="P-loop_NTPase"/>
</dbReference>
<protein>
    <recommendedName>
        <fullName evidence="6">Ribosome-binding ATPase YchF</fullName>
    </recommendedName>
</protein>
<evidence type="ECO:0000256" key="5">
    <source>
        <dbReference type="ARBA" id="ARBA00022842"/>
    </source>
</evidence>
<dbReference type="PIRSF" id="PIRSF006641">
    <property type="entry name" value="CHP00092"/>
    <property type="match status" value="1"/>
</dbReference>
<gene>
    <name evidence="6 9" type="primary">ychF</name>
    <name evidence="9" type="ORF">HTY61_00810</name>
</gene>
<dbReference type="InterPro" id="IPR041706">
    <property type="entry name" value="YchF_N"/>
</dbReference>
<keyword evidence="4 6" id="KW-0067">ATP-binding</keyword>
<dbReference type="Gene3D" id="1.10.150.300">
    <property type="entry name" value="TGS-like domain"/>
    <property type="match status" value="1"/>
</dbReference>
<dbReference type="PROSITE" id="PS51880">
    <property type="entry name" value="TGS"/>
    <property type="match status" value="1"/>
</dbReference>
<dbReference type="InterPro" id="IPR023192">
    <property type="entry name" value="TGS-like_dom_sf"/>
</dbReference>
<evidence type="ECO:0000256" key="1">
    <source>
        <dbReference type="ARBA" id="ARBA00001946"/>
    </source>
</evidence>
<organism evidence="9 10">
    <name type="scientific">Oricola thermophila</name>
    <dbReference type="NCBI Taxonomy" id="2742145"/>
    <lineage>
        <taxon>Bacteria</taxon>
        <taxon>Pseudomonadati</taxon>
        <taxon>Pseudomonadota</taxon>
        <taxon>Alphaproteobacteria</taxon>
        <taxon>Hyphomicrobiales</taxon>
        <taxon>Ahrensiaceae</taxon>
        <taxon>Oricola</taxon>
    </lineage>
</organism>
<dbReference type="InterPro" id="IPR012675">
    <property type="entry name" value="Beta-grasp_dom_sf"/>
</dbReference>
<feature type="binding site" evidence="6">
    <location>
        <begin position="12"/>
        <end position="17"/>
    </location>
    <ligand>
        <name>ATP</name>
        <dbReference type="ChEBI" id="CHEBI:30616"/>
    </ligand>
</feature>
<dbReference type="GO" id="GO:0005737">
    <property type="term" value="C:cytoplasm"/>
    <property type="evidence" value="ECO:0007669"/>
    <property type="project" value="TreeGrafter"/>
</dbReference>
<keyword evidence="10" id="KW-1185">Reference proteome</keyword>
<dbReference type="InterPro" id="IPR004095">
    <property type="entry name" value="TGS"/>
</dbReference>
<dbReference type="GO" id="GO:0016887">
    <property type="term" value="F:ATP hydrolysis activity"/>
    <property type="evidence" value="ECO:0007669"/>
    <property type="project" value="UniProtKB-UniRule"/>
</dbReference>
<sequence length="367" mass="39527">MGFKCGIVGLPNVGKSTLFNALTKTAAAQAANYPFCTIEPNTGEVAVPDPRLAKIAAAAGSKEIIPTRINFVDIAGLVRGASKGEGLGNQFLANIREVDAIVHVLRCFEDDDITHVEGRIDPVSDAETVETELMLADLESLERRIVQIRKRATGKDKEAVTILPVMEQALALLQDSKPVRLMLDGIATEDLAILKSLNLLTSKPVLYVCNVAEGDAATGNAHSQAVEKMAAEQGARTVVISAAIEAELAQLEDAEAEEYLEAMGLEEPGLDRLIREGYRLLDLITFFTAGPKETRAWTVKKGAKAPQAAGEIHTDFEKGFIRAQTIAYDDFVTLGGEVAAKEAGKARDEGKEYIVQDGDVMLFKFNV</sequence>